<proteinExistence type="predicted"/>
<dbReference type="RefSeq" id="WP_035847074.1">
    <property type="nucleotide sequence ID" value="NZ_BNAB01000014.1"/>
</dbReference>
<reference evidence="3 4" key="2">
    <citation type="submission" date="2016-10" db="EMBL/GenBank/DDBJ databases">
        <authorList>
            <person name="Varghese N."/>
            <person name="Submissions S."/>
        </authorList>
    </citation>
    <scope>NUCLEOTIDE SEQUENCE [LARGE SCALE GENOMIC DNA]</scope>
    <source>
        <strain evidence="3 4">DSM 24802</strain>
    </source>
</reference>
<accession>A0AAN4UT05</accession>
<keyword evidence="1" id="KW-0732">Signal</keyword>
<dbReference type="EMBL" id="FNOB01000014">
    <property type="protein sequence ID" value="SDX35861.1"/>
    <property type="molecule type" value="Genomic_DNA"/>
</dbReference>
<protein>
    <submittedName>
        <fullName evidence="2">Uncharacterized protein</fullName>
    </submittedName>
</protein>
<dbReference type="AlphaFoldDB" id="A0AAN4UT05"/>
<reference evidence="2" key="3">
    <citation type="submission" date="2023-06" db="EMBL/GenBank/DDBJ databases">
        <authorList>
            <person name="Sun Q."/>
            <person name="Zhou Y."/>
        </authorList>
    </citation>
    <scope>NUCLEOTIDE SEQUENCE</scope>
    <source>
        <strain evidence="2">CGMCC 1.10859</strain>
    </source>
</reference>
<feature type="chain" id="PRO_5042961660" evidence="1">
    <location>
        <begin position="26"/>
        <end position="108"/>
    </location>
</feature>
<sequence length="108" mass="10900">MDIRLTKIAAIALVSLTAAAPMAMAHGVATAADATPMSVSVEALAPQPDLAFQPVSAADTQGTAGEVKVAELGAEPRMPFAQQYNGQSAGSTHVVVTGNLPLNATTTR</sequence>
<evidence type="ECO:0000313" key="2">
    <source>
        <dbReference type="EMBL" id="GHE03906.1"/>
    </source>
</evidence>
<gene>
    <name evidence="2" type="ORF">GCM10008024_28970</name>
    <name evidence="3" type="ORF">SAMN05444006_11484</name>
</gene>
<evidence type="ECO:0000313" key="3">
    <source>
        <dbReference type="EMBL" id="SDX35861.1"/>
    </source>
</evidence>
<keyword evidence="4" id="KW-1185">Reference proteome</keyword>
<reference evidence="2" key="1">
    <citation type="journal article" date="2014" name="Int. J. Syst. Evol. Microbiol.">
        <title>Complete genome sequence of Corynebacterium casei LMG S-19264T (=DSM 44701T), isolated from a smear-ripened cheese.</title>
        <authorList>
            <consortium name="US DOE Joint Genome Institute (JGI-PGF)"/>
            <person name="Walter F."/>
            <person name="Albersmeier A."/>
            <person name="Kalinowski J."/>
            <person name="Ruckert C."/>
        </authorList>
    </citation>
    <scope>NUCLEOTIDE SEQUENCE</scope>
    <source>
        <strain evidence="2">CGMCC 1.10859</strain>
    </source>
</reference>
<evidence type="ECO:0000313" key="4">
    <source>
        <dbReference type="Proteomes" id="UP000199541"/>
    </source>
</evidence>
<feature type="signal peptide" evidence="1">
    <location>
        <begin position="1"/>
        <end position="25"/>
    </location>
</feature>
<dbReference type="EMBL" id="BNAB01000014">
    <property type="protein sequence ID" value="GHE03906.1"/>
    <property type="molecule type" value="Genomic_DNA"/>
</dbReference>
<evidence type="ECO:0000313" key="5">
    <source>
        <dbReference type="Proteomes" id="UP000634647"/>
    </source>
</evidence>
<organism evidence="2 5">
    <name type="scientific">Allgaiera indica</name>
    <dbReference type="NCBI Taxonomy" id="765699"/>
    <lineage>
        <taxon>Bacteria</taxon>
        <taxon>Pseudomonadati</taxon>
        <taxon>Pseudomonadota</taxon>
        <taxon>Alphaproteobacteria</taxon>
        <taxon>Rhodobacterales</taxon>
        <taxon>Paracoccaceae</taxon>
        <taxon>Allgaiera</taxon>
    </lineage>
</organism>
<comment type="caution">
    <text evidence="2">The sequence shown here is derived from an EMBL/GenBank/DDBJ whole genome shotgun (WGS) entry which is preliminary data.</text>
</comment>
<name>A0AAN4UT05_9RHOB</name>
<dbReference type="Proteomes" id="UP000199541">
    <property type="component" value="Unassembled WGS sequence"/>
</dbReference>
<dbReference type="Proteomes" id="UP000634647">
    <property type="component" value="Unassembled WGS sequence"/>
</dbReference>
<evidence type="ECO:0000256" key="1">
    <source>
        <dbReference type="SAM" id="SignalP"/>
    </source>
</evidence>